<name>D7E7W7_METEZ</name>
<dbReference type="AlphaFoldDB" id="D7E7W7"/>
<dbReference type="RefSeq" id="WP_013193877.1">
    <property type="nucleotide sequence ID" value="NC_014253.1"/>
</dbReference>
<gene>
    <name evidence="1" type="ordered locus">Metev_0390</name>
</gene>
<sequence>MPTDTGTDIKDYKQIRNDIKKHLKESDITIGDLANRFGVSKVFVREIKRELRTQNQAYFQRNIPDKNNWFYCYKCKVYIPACNYKACEYYPCKK</sequence>
<dbReference type="STRING" id="644295.Metev_0390"/>
<evidence type="ECO:0000313" key="2">
    <source>
        <dbReference type="Proteomes" id="UP000000391"/>
    </source>
</evidence>
<proteinExistence type="predicted"/>
<organism evidence="1 2">
    <name type="scientific">Methanohalobium evestigatum (strain ATCC BAA-1072 / DSM 3721 / NBRC 107634 / OCM 161 / Z-7303)</name>
    <dbReference type="NCBI Taxonomy" id="644295"/>
    <lineage>
        <taxon>Archaea</taxon>
        <taxon>Methanobacteriati</taxon>
        <taxon>Methanobacteriota</taxon>
        <taxon>Stenosarchaea group</taxon>
        <taxon>Methanomicrobia</taxon>
        <taxon>Methanosarcinales</taxon>
        <taxon>Methanosarcinaceae</taxon>
        <taxon>Methanohalobium</taxon>
    </lineage>
</organism>
<dbReference type="EMBL" id="CP002069">
    <property type="protein sequence ID" value="ADI73309.1"/>
    <property type="molecule type" value="Genomic_DNA"/>
</dbReference>
<dbReference type="HOGENOM" id="CLU_2379398_0_0_2"/>
<keyword evidence="2" id="KW-1185">Reference proteome</keyword>
<dbReference type="KEGG" id="mev:Metev_0390"/>
<protein>
    <submittedName>
        <fullName evidence="1">Putative transcriptional regulator, GntR family</fullName>
    </submittedName>
</protein>
<reference evidence="1 2" key="1">
    <citation type="submission" date="2010-06" db="EMBL/GenBank/DDBJ databases">
        <title>Complete sequence chromosome of Methanohalobium evestigatum Z-7303.</title>
        <authorList>
            <consortium name="US DOE Joint Genome Institute"/>
            <person name="Lucas S."/>
            <person name="Copeland A."/>
            <person name="Lapidus A."/>
            <person name="Cheng J.-F."/>
            <person name="Bruce D."/>
            <person name="Goodwin L."/>
            <person name="Pitluck S."/>
            <person name="Saunders E."/>
            <person name="Detter J.C."/>
            <person name="Han C."/>
            <person name="Tapia R."/>
            <person name="Land M."/>
            <person name="Hauser L."/>
            <person name="Kyrpides N."/>
            <person name="Mikhailova N."/>
            <person name="Sieprawska-Lupa M."/>
            <person name="Whitman W.B."/>
            <person name="Anderson I."/>
            <person name="Woyke T."/>
        </authorList>
    </citation>
    <scope>NUCLEOTIDE SEQUENCE [LARGE SCALE GENOMIC DNA]</scope>
    <source>
        <strain evidence="2">ATCC BAA-1072 / DSM 3721 / NBRC 107634 / OCM 161 / Z-7303</strain>
    </source>
</reference>
<dbReference type="GeneID" id="9346007"/>
<dbReference type="Proteomes" id="UP000000391">
    <property type="component" value="Chromosome"/>
</dbReference>
<evidence type="ECO:0000313" key="1">
    <source>
        <dbReference type="EMBL" id="ADI73309.1"/>
    </source>
</evidence>
<accession>D7E7W7</accession>